<dbReference type="InterPro" id="IPR012677">
    <property type="entry name" value="Nucleotide-bd_a/b_plait_sf"/>
</dbReference>
<evidence type="ECO:0000313" key="6">
    <source>
        <dbReference type="Proteomes" id="UP000275408"/>
    </source>
</evidence>
<feature type="domain" description="RRM" evidence="4">
    <location>
        <begin position="117"/>
        <end position="193"/>
    </location>
</feature>
<dbReference type="AlphaFoldDB" id="A0A3M6V3C0"/>
<evidence type="ECO:0000313" key="5">
    <source>
        <dbReference type="EMBL" id="RMX60436.1"/>
    </source>
</evidence>
<evidence type="ECO:0000259" key="4">
    <source>
        <dbReference type="PROSITE" id="PS50102"/>
    </source>
</evidence>
<comment type="caution">
    <text evidence="5">The sequence shown here is derived from an EMBL/GenBank/DDBJ whole genome shotgun (WGS) entry which is preliminary data.</text>
</comment>
<name>A0A3M6V3C0_POCDA</name>
<dbReference type="SUPFAM" id="SSF54928">
    <property type="entry name" value="RNA-binding domain, RBD"/>
    <property type="match status" value="1"/>
</dbReference>
<dbReference type="PANTHER" id="PTHR48025:SF1">
    <property type="entry name" value="RRM DOMAIN-CONTAINING PROTEIN"/>
    <property type="match status" value="1"/>
</dbReference>
<dbReference type="Pfam" id="PF00076">
    <property type="entry name" value="RRM_1"/>
    <property type="match status" value="1"/>
</dbReference>
<gene>
    <name evidence="5" type="ORF">pdam_00017776</name>
</gene>
<dbReference type="InterPro" id="IPR000504">
    <property type="entry name" value="RRM_dom"/>
</dbReference>
<feature type="compositionally biased region" description="Polar residues" evidence="3">
    <location>
        <begin position="59"/>
        <end position="70"/>
    </location>
</feature>
<dbReference type="OrthoDB" id="5990382at2759"/>
<dbReference type="CDD" id="cd00590">
    <property type="entry name" value="RRM_SF"/>
    <property type="match status" value="1"/>
</dbReference>
<sequence length="211" mass="23812">MPTLDDIIEGATNKSKRQLQEALLGLLKGNPDILDLVTKSKSKTLQDKNEITARCANEQDAQLQRSSSLSHPELENSPRPRYQWQLSDSDDGIDSTWTATTKHMSPRELSKWRKELYSIYTGYLPCDITKKELVQLFGEVGNVQDVHLQPSRGGNYTYGFIRYCTLDECRDAIEMLHGRLLGNSTITVEYASETKGRMSCDDPDDVPHGSK</sequence>
<dbReference type="GO" id="GO:0003729">
    <property type="term" value="F:mRNA binding"/>
    <property type="evidence" value="ECO:0007669"/>
    <property type="project" value="TreeGrafter"/>
</dbReference>
<keyword evidence="1 2" id="KW-0694">RNA-binding</keyword>
<dbReference type="EMBL" id="RCHS01000150">
    <property type="protein sequence ID" value="RMX60436.1"/>
    <property type="molecule type" value="Genomic_DNA"/>
</dbReference>
<dbReference type="SMART" id="SM00360">
    <property type="entry name" value="RRM"/>
    <property type="match status" value="1"/>
</dbReference>
<protein>
    <recommendedName>
        <fullName evidence="4">RRM domain-containing protein</fullName>
    </recommendedName>
</protein>
<dbReference type="InterPro" id="IPR035979">
    <property type="entry name" value="RBD_domain_sf"/>
</dbReference>
<evidence type="ECO:0000256" key="3">
    <source>
        <dbReference type="SAM" id="MobiDB-lite"/>
    </source>
</evidence>
<feature type="region of interest" description="Disordered" evidence="3">
    <location>
        <begin position="58"/>
        <end position="87"/>
    </location>
</feature>
<organism evidence="5 6">
    <name type="scientific">Pocillopora damicornis</name>
    <name type="common">Cauliflower coral</name>
    <name type="synonym">Millepora damicornis</name>
    <dbReference type="NCBI Taxonomy" id="46731"/>
    <lineage>
        <taxon>Eukaryota</taxon>
        <taxon>Metazoa</taxon>
        <taxon>Cnidaria</taxon>
        <taxon>Anthozoa</taxon>
        <taxon>Hexacorallia</taxon>
        <taxon>Scleractinia</taxon>
        <taxon>Astrocoeniina</taxon>
        <taxon>Pocilloporidae</taxon>
        <taxon>Pocillopora</taxon>
    </lineage>
</organism>
<evidence type="ECO:0000256" key="2">
    <source>
        <dbReference type="PROSITE-ProRule" id="PRU00176"/>
    </source>
</evidence>
<dbReference type="Proteomes" id="UP000275408">
    <property type="component" value="Unassembled WGS sequence"/>
</dbReference>
<dbReference type="PANTHER" id="PTHR48025">
    <property type="entry name" value="OS02G0815200 PROTEIN"/>
    <property type="match status" value="1"/>
</dbReference>
<dbReference type="PROSITE" id="PS50102">
    <property type="entry name" value="RRM"/>
    <property type="match status" value="1"/>
</dbReference>
<accession>A0A3M6V3C0</accession>
<dbReference type="InterPro" id="IPR050502">
    <property type="entry name" value="Euk_RNA-bind_prot"/>
</dbReference>
<proteinExistence type="predicted"/>
<dbReference type="STRING" id="46731.A0A3M6V3C0"/>
<dbReference type="Gene3D" id="3.30.70.330">
    <property type="match status" value="1"/>
</dbReference>
<evidence type="ECO:0000256" key="1">
    <source>
        <dbReference type="ARBA" id="ARBA00022884"/>
    </source>
</evidence>
<reference evidence="5 6" key="1">
    <citation type="journal article" date="2018" name="Sci. Rep.">
        <title>Comparative analysis of the Pocillopora damicornis genome highlights role of immune system in coral evolution.</title>
        <authorList>
            <person name="Cunning R."/>
            <person name="Bay R.A."/>
            <person name="Gillette P."/>
            <person name="Baker A.C."/>
            <person name="Traylor-Knowles N."/>
        </authorList>
    </citation>
    <scope>NUCLEOTIDE SEQUENCE [LARGE SCALE GENOMIC DNA]</scope>
    <source>
        <strain evidence="5">RSMAS</strain>
        <tissue evidence="5">Whole animal</tissue>
    </source>
</reference>
<keyword evidence="6" id="KW-1185">Reference proteome</keyword>